<feature type="compositionally biased region" description="Low complexity" evidence="1">
    <location>
        <begin position="1"/>
        <end position="16"/>
    </location>
</feature>
<keyword evidence="3" id="KW-1185">Reference proteome</keyword>
<evidence type="ECO:0000313" key="3">
    <source>
        <dbReference type="Proteomes" id="UP001175000"/>
    </source>
</evidence>
<dbReference type="AlphaFoldDB" id="A0AA40BXK2"/>
<dbReference type="Proteomes" id="UP001175000">
    <property type="component" value="Unassembled WGS sequence"/>
</dbReference>
<name>A0AA40BXK2_9PEZI</name>
<protein>
    <submittedName>
        <fullName evidence="2">Uncharacterized protein</fullName>
    </submittedName>
</protein>
<comment type="caution">
    <text evidence="2">The sequence shown here is derived from an EMBL/GenBank/DDBJ whole genome shotgun (WGS) entry which is preliminary data.</text>
</comment>
<feature type="region of interest" description="Disordered" evidence="1">
    <location>
        <begin position="1"/>
        <end position="20"/>
    </location>
</feature>
<dbReference type="EMBL" id="JAULSU010000005">
    <property type="protein sequence ID" value="KAK0617288.1"/>
    <property type="molecule type" value="Genomic_DNA"/>
</dbReference>
<reference evidence="2" key="1">
    <citation type="submission" date="2023-06" db="EMBL/GenBank/DDBJ databases">
        <title>Genome-scale phylogeny and comparative genomics of the fungal order Sordariales.</title>
        <authorList>
            <consortium name="Lawrence Berkeley National Laboratory"/>
            <person name="Hensen N."/>
            <person name="Bonometti L."/>
            <person name="Westerberg I."/>
            <person name="Brannstrom I.O."/>
            <person name="Guillou S."/>
            <person name="Cros-Aarteil S."/>
            <person name="Calhoun S."/>
            <person name="Haridas S."/>
            <person name="Kuo A."/>
            <person name="Mondo S."/>
            <person name="Pangilinan J."/>
            <person name="Riley R."/>
            <person name="Labutti K."/>
            <person name="Andreopoulos B."/>
            <person name="Lipzen A."/>
            <person name="Chen C."/>
            <person name="Yanf M."/>
            <person name="Daum C."/>
            <person name="Ng V."/>
            <person name="Clum A."/>
            <person name="Steindorff A."/>
            <person name="Ohm R."/>
            <person name="Martin F."/>
            <person name="Silar P."/>
            <person name="Natvig D."/>
            <person name="Lalanne C."/>
            <person name="Gautier V."/>
            <person name="Ament-Velasquez S.L."/>
            <person name="Kruys A."/>
            <person name="Hutchinson M.I."/>
            <person name="Powell A.J."/>
            <person name="Barry K."/>
            <person name="Miller A.N."/>
            <person name="Grigoriev I.V."/>
            <person name="Debuchy R."/>
            <person name="Gladieux P."/>
            <person name="Thoren M.H."/>
            <person name="Johannesson H."/>
        </authorList>
    </citation>
    <scope>NUCLEOTIDE SEQUENCE</scope>
    <source>
        <strain evidence="2">CBS 606.72</strain>
    </source>
</reference>
<organism evidence="2 3">
    <name type="scientific">Immersiella caudata</name>
    <dbReference type="NCBI Taxonomy" id="314043"/>
    <lineage>
        <taxon>Eukaryota</taxon>
        <taxon>Fungi</taxon>
        <taxon>Dikarya</taxon>
        <taxon>Ascomycota</taxon>
        <taxon>Pezizomycotina</taxon>
        <taxon>Sordariomycetes</taxon>
        <taxon>Sordariomycetidae</taxon>
        <taxon>Sordariales</taxon>
        <taxon>Lasiosphaeriaceae</taxon>
        <taxon>Immersiella</taxon>
    </lineage>
</organism>
<proteinExistence type="predicted"/>
<gene>
    <name evidence="2" type="ORF">B0T14DRAFT_264219</name>
</gene>
<accession>A0AA40BXK2</accession>
<sequence length="399" mass="44671">MREGTGRSLPSSFSSSRTRKTLSTRRAVKAKDDVNAFDALFTAVSDILKNKRLKGALKSEEATMVCWSLHKRGYPFAAKLSRWVLPVPEKPIFFPAERIEQVLYNLVSVQQKRKDPAHTCCGGGAVLGCIENQLYSQKLAYEKLSNNLSDLTSLERDPTMAHSLRMRAVIAQNIAALEAVDMSLTTLVSFFEENIGRAAPVGGKWKFVQKIKRFIKGPYGAVAIKDKEVEELKRKARNELSSLQRTSPILAAHIRLRDSSKKDELQRVCDRAEVGPEKSEMALKLAIVPGNLYNAQSQAAQLKRVRGHYDDTYNKLIANVEALNKAVGGEYAKKGDKLFNIRGKLGRFGRKKKNHKRGCGVEDEATAEWKGGEKVHIKELGDSSDCESWCEKMEPKWMV</sequence>
<evidence type="ECO:0000313" key="2">
    <source>
        <dbReference type="EMBL" id="KAK0617288.1"/>
    </source>
</evidence>
<evidence type="ECO:0000256" key="1">
    <source>
        <dbReference type="SAM" id="MobiDB-lite"/>
    </source>
</evidence>